<dbReference type="EMBL" id="NBSH01000030">
    <property type="protein sequence ID" value="ORX33252.1"/>
    <property type="molecule type" value="Genomic_DNA"/>
</dbReference>
<gene>
    <name evidence="1" type="ORF">BD324DRAFT_610725</name>
</gene>
<dbReference type="OrthoDB" id="529273at2759"/>
<dbReference type="AlphaFoldDB" id="A0A1Y1U5I4"/>
<comment type="caution">
    <text evidence="1">The sequence shown here is derived from an EMBL/GenBank/DDBJ whole genome shotgun (WGS) entry which is preliminary data.</text>
</comment>
<evidence type="ECO:0000313" key="2">
    <source>
        <dbReference type="Proteomes" id="UP000193218"/>
    </source>
</evidence>
<dbReference type="Proteomes" id="UP000193218">
    <property type="component" value="Unassembled WGS sequence"/>
</dbReference>
<dbReference type="RefSeq" id="XP_021867617.1">
    <property type="nucleotide sequence ID" value="XM_022014214.1"/>
</dbReference>
<sequence>MLLDRVIIVNRQARSDANEGLSQDSRPLNTKFNLDSQHDYFETIRARILAGLQAQRLESSGSPGWVTTEIPKIVYFEPPLESSTMSENDRSAMLEILQRLAKEGLANTAHIPIERMDSASVMEFASNADVLISVLGYGLTAQLIMPPRGTVIEIFPKGWSDAGNSRMSEALGHEHLLLLTILQQGNRVKAKHERTRKGDKTMHNRASPLKVDVRVLDSLLRKIVKRSLYPRIAIITMFARTAIRSLRAQPVSSRAVALRTYATEQQQKYAGITNEENRTRLALGAASAVLLGYFFYATFAPGPPSPEADLKDRAKAVIGSGQ</sequence>
<evidence type="ECO:0000313" key="1">
    <source>
        <dbReference type="EMBL" id="ORX33252.1"/>
    </source>
</evidence>
<dbReference type="InParanoid" id="A0A1Y1U5I4"/>
<dbReference type="STRING" id="4999.A0A1Y1U5I4"/>
<organism evidence="1 2">
    <name type="scientific">Kockovaella imperatae</name>
    <dbReference type="NCBI Taxonomy" id="4999"/>
    <lineage>
        <taxon>Eukaryota</taxon>
        <taxon>Fungi</taxon>
        <taxon>Dikarya</taxon>
        <taxon>Basidiomycota</taxon>
        <taxon>Agaricomycotina</taxon>
        <taxon>Tremellomycetes</taxon>
        <taxon>Tremellales</taxon>
        <taxon>Cuniculitremaceae</taxon>
        <taxon>Kockovaella</taxon>
    </lineage>
</organism>
<name>A0A1Y1U5I4_9TREE</name>
<accession>A0A1Y1U5I4</accession>
<protein>
    <submittedName>
        <fullName evidence="1">Uncharacterized protein</fullName>
    </submittedName>
</protein>
<proteinExistence type="predicted"/>
<reference evidence="1 2" key="1">
    <citation type="submission" date="2017-03" db="EMBL/GenBank/DDBJ databases">
        <title>Widespread Adenine N6-methylation of Active Genes in Fungi.</title>
        <authorList>
            <consortium name="DOE Joint Genome Institute"/>
            <person name="Mondo S.J."/>
            <person name="Dannebaum R.O."/>
            <person name="Kuo R.C."/>
            <person name="Louie K.B."/>
            <person name="Bewick A.J."/>
            <person name="Labutti K."/>
            <person name="Haridas S."/>
            <person name="Kuo A."/>
            <person name="Salamov A."/>
            <person name="Ahrendt S.R."/>
            <person name="Lau R."/>
            <person name="Bowen B.P."/>
            <person name="Lipzen A."/>
            <person name="Sullivan W."/>
            <person name="Andreopoulos W.B."/>
            <person name="Clum A."/>
            <person name="Lindquist E."/>
            <person name="Daum C."/>
            <person name="Northen T.R."/>
            <person name="Ramamoorthy G."/>
            <person name="Schmitz R.J."/>
            <person name="Gryganskyi A."/>
            <person name="Culley D."/>
            <person name="Magnuson J."/>
            <person name="James T.Y."/>
            <person name="O'Malley M.A."/>
            <person name="Stajich J.E."/>
            <person name="Spatafora J.W."/>
            <person name="Visel A."/>
            <person name="Grigoriev I.V."/>
        </authorList>
    </citation>
    <scope>NUCLEOTIDE SEQUENCE [LARGE SCALE GENOMIC DNA]</scope>
    <source>
        <strain evidence="1 2">NRRL Y-17943</strain>
    </source>
</reference>
<dbReference type="GeneID" id="33556022"/>
<keyword evidence="2" id="KW-1185">Reference proteome</keyword>